<proteinExistence type="predicted"/>
<evidence type="ECO:0000256" key="2">
    <source>
        <dbReference type="ARBA" id="ARBA00023125"/>
    </source>
</evidence>
<dbReference type="InterPro" id="IPR008920">
    <property type="entry name" value="TF_FadR/GntR_C"/>
</dbReference>
<name>A0A9W6JTY8_9HYPH</name>
<dbReference type="InterPro" id="IPR036388">
    <property type="entry name" value="WH-like_DNA-bd_sf"/>
</dbReference>
<dbReference type="GO" id="GO:0003677">
    <property type="term" value="F:DNA binding"/>
    <property type="evidence" value="ECO:0007669"/>
    <property type="project" value="UniProtKB-KW"/>
</dbReference>
<reference evidence="5" key="1">
    <citation type="journal article" date="2014" name="Int. J. Syst. Evol. Microbiol.">
        <title>Complete genome sequence of Corynebacterium casei LMG S-19264T (=DSM 44701T), isolated from a smear-ripened cheese.</title>
        <authorList>
            <consortium name="US DOE Joint Genome Institute (JGI-PGF)"/>
            <person name="Walter F."/>
            <person name="Albersmeier A."/>
            <person name="Kalinowski J."/>
            <person name="Ruckert C."/>
        </authorList>
    </citation>
    <scope>NUCLEOTIDE SEQUENCE</scope>
    <source>
        <strain evidence="5">VKM B-2789</strain>
    </source>
</reference>
<dbReference type="Gene3D" id="1.10.10.10">
    <property type="entry name" value="Winged helix-like DNA-binding domain superfamily/Winged helix DNA-binding domain"/>
    <property type="match status" value="1"/>
</dbReference>
<dbReference type="SUPFAM" id="SSF46785">
    <property type="entry name" value="Winged helix' DNA-binding domain"/>
    <property type="match status" value="1"/>
</dbReference>
<dbReference type="InterPro" id="IPR011711">
    <property type="entry name" value="GntR_C"/>
</dbReference>
<keyword evidence="3" id="KW-0804">Transcription</keyword>
<dbReference type="Pfam" id="PF00392">
    <property type="entry name" value="GntR"/>
    <property type="match status" value="1"/>
</dbReference>
<keyword evidence="2" id="KW-0238">DNA-binding</keyword>
<evidence type="ECO:0000259" key="4">
    <source>
        <dbReference type="PROSITE" id="PS50949"/>
    </source>
</evidence>
<dbReference type="RefSeq" id="WP_213364010.1">
    <property type="nucleotide sequence ID" value="NZ_BSFM01000011.1"/>
</dbReference>
<dbReference type="GO" id="GO:0003700">
    <property type="term" value="F:DNA-binding transcription factor activity"/>
    <property type="evidence" value="ECO:0007669"/>
    <property type="project" value="InterPro"/>
</dbReference>
<evidence type="ECO:0000256" key="1">
    <source>
        <dbReference type="ARBA" id="ARBA00023015"/>
    </source>
</evidence>
<dbReference type="SUPFAM" id="SSF48008">
    <property type="entry name" value="GntR ligand-binding domain-like"/>
    <property type="match status" value="1"/>
</dbReference>
<dbReference type="Proteomes" id="UP001143330">
    <property type="component" value="Unassembled WGS sequence"/>
</dbReference>
<comment type="caution">
    <text evidence="5">The sequence shown here is derived from an EMBL/GenBank/DDBJ whole genome shotgun (WGS) entry which is preliminary data.</text>
</comment>
<dbReference type="PANTHER" id="PTHR43537">
    <property type="entry name" value="TRANSCRIPTIONAL REGULATOR, GNTR FAMILY"/>
    <property type="match status" value="1"/>
</dbReference>
<dbReference type="PROSITE" id="PS50949">
    <property type="entry name" value="HTH_GNTR"/>
    <property type="match status" value="1"/>
</dbReference>
<keyword evidence="1" id="KW-0805">Transcription regulation</keyword>
<dbReference type="InterPro" id="IPR000524">
    <property type="entry name" value="Tscrpt_reg_HTH_GntR"/>
</dbReference>
<protein>
    <submittedName>
        <fullName evidence="5">GntR family transcriptional regulator</fullName>
    </submittedName>
</protein>
<dbReference type="SMART" id="SM00895">
    <property type="entry name" value="FCD"/>
    <property type="match status" value="1"/>
</dbReference>
<dbReference type="AlphaFoldDB" id="A0A9W6JTY8"/>
<dbReference type="InterPro" id="IPR036390">
    <property type="entry name" value="WH_DNA-bd_sf"/>
</dbReference>
<gene>
    <name evidence="5" type="ORF">GCM10017653_18750</name>
</gene>
<evidence type="ECO:0000256" key="3">
    <source>
        <dbReference type="ARBA" id="ARBA00023163"/>
    </source>
</evidence>
<dbReference type="Gene3D" id="1.20.120.530">
    <property type="entry name" value="GntR ligand-binding domain-like"/>
    <property type="match status" value="1"/>
</dbReference>
<evidence type="ECO:0000313" key="5">
    <source>
        <dbReference type="EMBL" id="GLK83805.1"/>
    </source>
</evidence>
<reference evidence="5" key="2">
    <citation type="submission" date="2023-01" db="EMBL/GenBank/DDBJ databases">
        <authorList>
            <person name="Sun Q."/>
            <person name="Evtushenko L."/>
        </authorList>
    </citation>
    <scope>NUCLEOTIDE SEQUENCE</scope>
    <source>
        <strain evidence="5">VKM B-2789</strain>
    </source>
</reference>
<accession>A0A9W6JTY8</accession>
<feature type="domain" description="HTH gntR-type" evidence="4">
    <location>
        <begin position="11"/>
        <end position="78"/>
    </location>
</feature>
<evidence type="ECO:0000313" key="6">
    <source>
        <dbReference type="Proteomes" id="UP001143330"/>
    </source>
</evidence>
<sequence>MNDVSGEYQPDTVADALHRDLRSRIWEGEFMPGDRVSIRAVAQEHGLSVIPVRDAVRRLVAEGALRFADSRTIEVPRLSLTNHRDVVFARMQIEPEAARRAFEHLTQADLNELVRHDMRVNTAIETDDRRLYMKSNFDFHFLIYRRANAPTLMRIIEMLWLQSGPSMRYISSQYGSAAFAIDYHRAATDALAARDGEGFVAAIRSDIGQGMEYILRAERELVERAS</sequence>
<dbReference type="Pfam" id="PF07729">
    <property type="entry name" value="FCD"/>
    <property type="match status" value="1"/>
</dbReference>
<dbReference type="SMART" id="SM00345">
    <property type="entry name" value="HTH_GNTR"/>
    <property type="match status" value="1"/>
</dbReference>
<dbReference type="EMBL" id="BSFM01000011">
    <property type="protein sequence ID" value="GLK83805.1"/>
    <property type="molecule type" value="Genomic_DNA"/>
</dbReference>
<dbReference type="PANTHER" id="PTHR43537:SF39">
    <property type="entry name" value="HTH-TYPE TRANSCRIPTIONAL REGULATOR MCBR"/>
    <property type="match status" value="1"/>
</dbReference>
<keyword evidence="6" id="KW-1185">Reference proteome</keyword>
<organism evidence="5 6">
    <name type="scientific">Ancylobacter defluvii</name>
    <dbReference type="NCBI Taxonomy" id="1282440"/>
    <lineage>
        <taxon>Bacteria</taxon>
        <taxon>Pseudomonadati</taxon>
        <taxon>Pseudomonadota</taxon>
        <taxon>Alphaproteobacteria</taxon>
        <taxon>Hyphomicrobiales</taxon>
        <taxon>Xanthobacteraceae</taxon>
        <taxon>Ancylobacter</taxon>
    </lineage>
</organism>